<proteinExistence type="predicted"/>
<evidence type="ECO:0000259" key="1">
    <source>
        <dbReference type="Pfam" id="PF14493"/>
    </source>
</evidence>
<dbReference type="EMBL" id="JARQAJ010000003">
    <property type="protein sequence ID" value="MDT2759415.1"/>
    <property type="molecule type" value="Genomic_DNA"/>
</dbReference>
<dbReference type="RefSeq" id="WP_311829855.1">
    <property type="nucleotide sequence ID" value="NZ_JARQAJ010000003.1"/>
</dbReference>
<accession>A0ABU3FA99</accession>
<dbReference type="Proteomes" id="UP001181046">
    <property type="component" value="Unassembled WGS sequence"/>
</dbReference>
<evidence type="ECO:0000313" key="3">
    <source>
        <dbReference type="Proteomes" id="UP001181046"/>
    </source>
</evidence>
<sequence>MTLFILTLFQTGYKLRISTLYHLLVGKRTSSVLLHGFFYKNLAYLGIMPNLKEETFQKELQRLCANHLITTEDGLGELTPHGKKILAENPFDLSGLDSLRYGRMRENSWQLLLFGLQVVSHLSFNEKNYLPIENRPYYLQQTKKWLAQSQPGLVASVQQELAEIFQRLSPEVADFLANQFSGHDFQGKTAFQLLPEKWQEAPWSTLYQQRAIDLFLAQAKTAELGRLLASLDQQNYNQSMLKTRAFFLAGKTVSEILTLRHLKQGTINDHFIEWALLTADFPFERFEKLSFENLTETQIIDARYQEYEVPYLNFRLSQIYYLREQPWI</sequence>
<comment type="caution">
    <text evidence="2">The sequence shown here is derived from an EMBL/GenBank/DDBJ whole genome shotgun (WGS) entry which is preliminary data.</text>
</comment>
<dbReference type="InterPro" id="IPR029491">
    <property type="entry name" value="Helicase_HTH"/>
</dbReference>
<gene>
    <name evidence="2" type="ORF">P7H27_06520</name>
</gene>
<evidence type="ECO:0000313" key="2">
    <source>
        <dbReference type="EMBL" id="MDT2759415.1"/>
    </source>
</evidence>
<name>A0ABU3FA99_9ENTE</name>
<feature type="domain" description="Helicase Helix-turn-helix" evidence="1">
    <location>
        <begin position="240"/>
        <end position="300"/>
    </location>
</feature>
<dbReference type="Pfam" id="PF14493">
    <property type="entry name" value="HTH_40"/>
    <property type="match status" value="1"/>
</dbReference>
<protein>
    <submittedName>
        <fullName evidence="2">Helix-turn-helix domain-containing protein</fullName>
    </submittedName>
</protein>
<keyword evidence="3" id="KW-1185">Reference proteome</keyword>
<reference evidence="2" key="1">
    <citation type="submission" date="2023-03" db="EMBL/GenBank/DDBJ databases">
        <authorList>
            <person name="Shen W."/>
            <person name="Cai J."/>
        </authorList>
    </citation>
    <scope>NUCLEOTIDE SEQUENCE</scope>
    <source>
        <strain evidence="2">P66-3</strain>
    </source>
</reference>
<organism evidence="2 3">
    <name type="scientific">Enterococcus xiangfangensis</name>
    <dbReference type="NCBI Taxonomy" id="1296537"/>
    <lineage>
        <taxon>Bacteria</taxon>
        <taxon>Bacillati</taxon>
        <taxon>Bacillota</taxon>
        <taxon>Bacilli</taxon>
        <taxon>Lactobacillales</taxon>
        <taxon>Enterococcaceae</taxon>
        <taxon>Enterococcus</taxon>
    </lineage>
</organism>